<evidence type="ECO:0000256" key="4">
    <source>
        <dbReference type="ARBA" id="ARBA00023242"/>
    </source>
</evidence>
<keyword evidence="2 5" id="KW-0862">Zinc</keyword>
<name>A0A8S1EBJ0_9PELO</name>
<dbReference type="PANTHER" id="PTHR12322">
    <property type="entry name" value="DOUBLESEX AND MAB-3 RELATED TRANSCRIPTION FACTOR DMRT"/>
    <property type="match status" value="1"/>
</dbReference>
<feature type="compositionally biased region" description="Basic and acidic residues" evidence="6">
    <location>
        <begin position="170"/>
        <end position="182"/>
    </location>
</feature>
<feature type="compositionally biased region" description="Low complexity" evidence="6">
    <location>
        <begin position="224"/>
        <end position="236"/>
    </location>
</feature>
<comment type="subcellular location">
    <subcellularLocation>
        <location evidence="5">Nucleus</location>
    </subcellularLocation>
</comment>
<dbReference type="OrthoDB" id="6162476at2759"/>
<feature type="compositionally biased region" description="Low complexity" evidence="6">
    <location>
        <begin position="185"/>
        <end position="198"/>
    </location>
</feature>
<dbReference type="GO" id="GO:0000981">
    <property type="term" value="F:DNA-binding transcription factor activity, RNA polymerase II-specific"/>
    <property type="evidence" value="ECO:0007669"/>
    <property type="project" value="TreeGrafter"/>
</dbReference>
<feature type="compositionally biased region" description="Basic residues" evidence="6">
    <location>
        <begin position="160"/>
        <end position="169"/>
    </location>
</feature>
<feature type="DNA-binding region" description="DM" evidence="5">
    <location>
        <begin position="118"/>
        <end position="164"/>
    </location>
</feature>
<dbReference type="GO" id="GO:0046872">
    <property type="term" value="F:metal ion binding"/>
    <property type="evidence" value="ECO:0007669"/>
    <property type="project" value="UniProtKB-KW"/>
</dbReference>
<reference evidence="8 9" key="1">
    <citation type="submission" date="2020-04" db="EMBL/GenBank/DDBJ databases">
        <authorList>
            <person name="Laetsch R D."/>
            <person name="Stevens L."/>
            <person name="Kumar S."/>
            <person name="Blaxter L. M."/>
        </authorList>
    </citation>
    <scope>NUCLEOTIDE SEQUENCE [LARGE SCALE GENOMIC DNA]</scope>
</reference>
<feature type="region of interest" description="Disordered" evidence="6">
    <location>
        <begin position="160"/>
        <end position="236"/>
    </location>
</feature>
<feature type="domain" description="DM" evidence="7">
    <location>
        <begin position="118"/>
        <end position="164"/>
    </location>
</feature>
<organism evidence="8 9">
    <name type="scientific">Caenorhabditis bovis</name>
    <dbReference type="NCBI Taxonomy" id="2654633"/>
    <lineage>
        <taxon>Eukaryota</taxon>
        <taxon>Metazoa</taxon>
        <taxon>Ecdysozoa</taxon>
        <taxon>Nematoda</taxon>
        <taxon>Chromadorea</taxon>
        <taxon>Rhabditida</taxon>
        <taxon>Rhabditina</taxon>
        <taxon>Rhabditomorpha</taxon>
        <taxon>Rhabditoidea</taxon>
        <taxon>Rhabditidae</taxon>
        <taxon>Peloderinae</taxon>
        <taxon>Caenorhabditis</taxon>
    </lineage>
</organism>
<dbReference type="SMART" id="SM00301">
    <property type="entry name" value="DM"/>
    <property type="match status" value="2"/>
</dbReference>
<protein>
    <recommendedName>
        <fullName evidence="7">DM domain-containing protein</fullName>
    </recommendedName>
</protein>
<feature type="domain" description="DM" evidence="7">
    <location>
        <begin position="32"/>
        <end position="77"/>
    </location>
</feature>
<proteinExistence type="predicted"/>
<dbReference type="PROSITE" id="PS50809">
    <property type="entry name" value="DM_2"/>
    <property type="match status" value="2"/>
</dbReference>
<evidence type="ECO:0000313" key="9">
    <source>
        <dbReference type="Proteomes" id="UP000494206"/>
    </source>
</evidence>
<accession>A0A8S1EBJ0</accession>
<dbReference type="GO" id="GO:0007548">
    <property type="term" value="P:sex differentiation"/>
    <property type="evidence" value="ECO:0007669"/>
    <property type="project" value="TreeGrafter"/>
</dbReference>
<comment type="caution">
    <text evidence="8">The sequence shown here is derived from an EMBL/GenBank/DDBJ whole genome shotgun (WGS) entry which is preliminary data.</text>
</comment>
<keyword evidence="9" id="KW-1185">Reference proteome</keyword>
<dbReference type="InterPro" id="IPR001275">
    <property type="entry name" value="DM_DNA-bd"/>
</dbReference>
<dbReference type="InterPro" id="IPR036407">
    <property type="entry name" value="DM_DNA-bd_sf"/>
</dbReference>
<keyword evidence="1 5" id="KW-0479">Metal-binding</keyword>
<evidence type="ECO:0000256" key="3">
    <source>
        <dbReference type="ARBA" id="ARBA00023125"/>
    </source>
</evidence>
<evidence type="ECO:0000256" key="5">
    <source>
        <dbReference type="PROSITE-ProRule" id="PRU00070"/>
    </source>
</evidence>
<dbReference type="PROSITE" id="PS40000">
    <property type="entry name" value="DM_1"/>
    <property type="match status" value="1"/>
</dbReference>
<keyword evidence="4 5" id="KW-0539">Nucleus</keyword>
<dbReference type="GO" id="GO:0000978">
    <property type="term" value="F:RNA polymerase II cis-regulatory region sequence-specific DNA binding"/>
    <property type="evidence" value="ECO:0007669"/>
    <property type="project" value="TreeGrafter"/>
</dbReference>
<dbReference type="GO" id="GO:0005634">
    <property type="term" value="C:nucleus"/>
    <property type="evidence" value="ECO:0007669"/>
    <property type="project" value="UniProtKB-SubCell"/>
</dbReference>
<evidence type="ECO:0000256" key="6">
    <source>
        <dbReference type="SAM" id="MobiDB-lite"/>
    </source>
</evidence>
<dbReference type="SUPFAM" id="SSF82927">
    <property type="entry name" value="Cysteine-rich DNA binding domain, (DM domain)"/>
    <property type="match status" value="2"/>
</dbReference>
<gene>
    <name evidence="8" type="ORF">CBOVIS_LOCUS1223</name>
</gene>
<evidence type="ECO:0000313" key="8">
    <source>
        <dbReference type="EMBL" id="CAB3397873.1"/>
    </source>
</evidence>
<sequence>MIDVTSIKSPETTAQRFYSQGKRIPKDVKRHCGMCKQHGFLVETRGHNCTFKNCTCEQCDLVRKRREIMSTQIRLRREQDKKFQRTNDASEADIVPWNATTENGELKFPENVNMCYFCQKCKNHGILMWKKDHKKKCQFMDCRCEQCDLIDSRRALDRHIKKRKLNHPKTKSETKSPRKDESCSSEESSSSSSSSDSSLCGSRNSLLPPSAVSIPRSPLATNATSSPSYSPTNSTSPFPPIPATTFNFPQFVPPMVPNSVAGLLPFFNSTLAYCGTNLIANPFLMTPFTPIDMQLLFSNLQNLSEMKTAVTLANTD</sequence>
<dbReference type="AlphaFoldDB" id="A0A8S1EBJ0"/>
<keyword evidence="3 5" id="KW-0238">DNA-binding</keyword>
<evidence type="ECO:0000256" key="1">
    <source>
        <dbReference type="ARBA" id="ARBA00022723"/>
    </source>
</evidence>
<evidence type="ECO:0000259" key="7">
    <source>
        <dbReference type="PROSITE" id="PS50809"/>
    </source>
</evidence>
<dbReference type="PANTHER" id="PTHR12322:SF49">
    <property type="entry name" value="DM DOMAIN-CONTAINING PROTEIN"/>
    <property type="match status" value="1"/>
</dbReference>
<dbReference type="InterPro" id="IPR026607">
    <property type="entry name" value="DMRT"/>
</dbReference>
<evidence type="ECO:0000256" key="2">
    <source>
        <dbReference type="ARBA" id="ARBA00022833"/>
    </source>
</evidence>
<dbReference type="Pfam" id="PF00751">
    <property type="entry name" value="DM"/>
    <property type="match status" value="2"/>
</dbReference>
<dbReference type="EMBL" id="CADEPM010000001">
    <property type="protein sequence ID" value="CAB3397873.1"/>
    <property type="molecule type" value="Genomic_DNA"/>
</dbReference>
<dbReference type="Proteomes" id="UP000494206">
    <property type="component" value="Unassembled WGS sequence"/>
</dbReference>
<dbReference type="Gene3D" id="4.10.1040.10">
    <property type="entry name" value="DM DNA-binding domain"/>
    <property type="match status" value="2"/>
</dbReference>
<feature type="DNA-binding region" description="DM" evidence="5">
    <location>
        <begin position="32"/>
        <end position="77"/>
    </location>
</feature>